<evidence type="ECO:0000313" key="2">
    <source>
        <dbReference type="EMBL" id="PKY06285.1"/>
    </source>
</evidence>
<feature type="region of interest" description="Disordered" evidence="1">
    <location>
        <begin position="27"/>
        <end position="60"/>
    </location>
</feature>
<organism evidence="2 3">
    <name type="scientific">Aspergillus campestris (strain IBT 28561)</name>
    <dbReference type="NCBI Taxonomy" id="1392248"/>
    <lineage>
        <taxon>Eukaryota</taxon>
        <taxon>Fungi</taxon>
        <taxon>Dikarya</taxon>
        <taxon>Ascomycota</taxon>
        <taxon>Pezizomycotina</taxon>
        <taxon>Eurotiomycetes</taxon>
        <taxon>Eurotiomycetidae</taxon>
        <taxon>Eurotiales</taxon>
        <taxon>Aspergillaceae</taxon>
        <taxon>Aspergillus</taxon>
        <taxon>Aspergillus subgen. Circumdati</taxon>
    </lineage>
</organism>
<comment type="caution">
    <text evidence="2">The sequence shown here is derived from an EMBL/GenBank/DDBJ whole genome shotgun (WGS) entry which is preliminary data.</text>
</comment>
<evidence type="ECO:0000256" key="1">
    <source>
        <dbReference type="SAM" id="MobiDB-lite"/>
    </source>
</evidence>
<dbReference type="OrthoDB" id="10511804at2759"/>
<name>A0A2I1D8S0_ASPC2</name>
<dbReference type="AlphaFoldDB" id="A0A2I1D8S0"/>
<dbReference type="VEuPathDB" id="FungiDB:P168DRAFT_288245"/>
<gene>
    <name evidence="2" type="ORF">P168DRAFT_288245</name>
</gene>
<dbReference type="RefSeq" id="XP_024694879.1">
    <property type="nucleotide sequence ID" value="XM_024836743.1"/>
</dbReference>
<sequence length="60" mass="6642">MTESRWPRCRAGKPVSHAVAKDTPVGLLGGIEKPAKTRRDGGSVAQHHAKKNVYDMYDEH</sequence>
<dbReference type="GeneID" id="36544267"/>
<dbReference type="Proteomes" id="UP000234254">
    <property type="component" value="Unassembled WGS sequence"/>
</dbReference>
<protein>
    <submittedName>
        <fullName evidence="2">Uncharacterized protein</fullName>
    </submittedName>
</protein>
<reference evidence="2" key="1">
    <citation type="submission" date="2016-12" db="EMBL/GenBank/DDBJ databases">
        <title>The genomes of Aspergillus section Nigri reveals drivers in fungal speciation.</title>
        <authorList>
            <consortium name="DOE Joint Genome Institute"/>
            <person name="Vesth T.C."/>
            <person name="Nybo J."/>
            <person name="Theobald S."/>
            <person name="Brandl J."/>
            <person name="Frisvad J.C."/>
            <person name="Nielsen K.F."/>
            <person name="Lyhne E.K."/>
            <person name="Kogle M.E."/>
            <person name="Kuo A."/>
            <person name="Riley R."/>
            <person name="Clum A."/>
            <person name="Nolan M."/>
            <person name="Lipzen A."/>
            <person name="Salamov A."/>
            <person name="Henrissat B."/>
            <person name="Wiebenga A."/>
            <person name="De vries R.P."/>
            <person name="Grigoriev I.V."/>
            <person name="Mortensen U.H."/>
            <person name="Andersen M.R."/>
            <person name="Baker S.E."/>
        </authorList>
    </citation>
    <scope>NUCLEOTIDE SEQUENCE</scope>
    <source>
        <strain evidence="2">IBT 28561</strain>
    </source>
</reference>
<evidence type="ECO:0000313" key="3">
    <source>
        <dbReference type="Proteomes" id="UP000234254"/>
    </source>
</evidence>
<accession>A0A2I1D8S0</accession>
<keyword evidence="3" id="KW-1185">Reference proteome</keyword>
<proteinExistence type="predicted"/>
<dbReference type="EMBL" id="MSFM01000003">
    <property type="protein sequence ID" value="PKY06285.1"/>
    <property type="molecule type" value="Genomic_DNA"/>
</dbReference>